<reference evidence="1" key="1">
    <citation type="submission" date="2021-09" db="EMBL/GenBank/DDBJ databases">
        <authorList>
            <consortium name="AG Swart"/>
            <person name="Singh M."/>
            <person name="Singh A."/>
            <person name="Seah K."/>
            <person name="Emmerich C."/>
        </authorList>
    </citation>
    <scope>NUCLEOTIDE SEQUENCE</scope>
    <source>
        <strain evidence="1">ATCC30299</strain>
    </source>
</reference>
<dbReference type="AlphaFoldDB" id="A0AAU9J2W9"/>
<proteinExistence type="predicted"/>
<gene>
    <name evidence="1" type="ORF">BSTOLATCC_MIC26485</name>
</gene>
<evidence type="ECO:0000313" key="1">
    <source>
        <dbReference type="EMBL" id="CAG9320571.1"/>
    </source>
</evidence>
<dbReference type="InterPro" id="IPR009030">
    <property type="entry name" value="Growth_fac_rcpt_cys_sf"/>
</dbReference>
<name>A0AAU9J2W9_9CILI</name>
<keyword evidence="2" id="KW-1185">Reference proteome</keyword>
<dbReference type="Proteomes" id="UP001162131">
    <property type="component" value="Unassembled WGS sequence"/>
</dbReference>
<dbReference type="SUPFAM" id="SSF57184">
    <property type="entry name" value="Growth factor receptor domain"/>
    <property type="match status" value="1"/>
</dbReference>
<organism evidence="1 2">
    <name type="scientific">Blepharisma stoltei</name>
    <dbReference type="NCBI Taxonomy" id="1481888"/>
    <lineage>
        <taxon>Eukaryota</taxon>
        <taxon>Sar</taxon>
        <taxon>Alveolata</taxon>
        <taxon>Ciliophora</taxon>
        <taxon>Postciliodesmatophora</taxon>
        <taxon>Heterotrichea</taxon>
        <taxon>Heterotrichida</taxon>
        <taxon>Blepharismidae</taxon>
        <taxon>Blepharisma</taxon>
    </lineage>
</organism>
<accession>A0AAU9J2W9</accession>
<comment type="caution">
    <text evidence="1">The sequence shown here is derived from an EMBL/GenBank/DDBJ whole genome shotgun (WGS) entry which is preliminary data.</text>
</comment>
<sequence length="213" mass="22859">MELIKDYHAAIWQILSARHNDFLWCGSFLLIALPVQIAQRVAMWFSNSLSSGSWVCTAGKHHCETYVAGNSDGCSKCDSGTILTSGSCPCTDGQNNCKTCATDNSNDCASCADGYQLTSGYCTVACAVENCKTCSGSNSQICDTCQSGLGWDSTSSKCLCSIANCATCSTTTCRNCDTCVYFKTRSNLASAQYVTARLAQRHIWNMPRVSVLA</sequence>
<protein>
    <submittedName>
        <fullName evidence="1">Uncharacterized protein</fullName>
    </submittedName>
</protein>
<evidence type="ECO:0000313" key="2">
    <source>
        <dbReference type="Proteomes" id="UP001162131"/>
    </source>
</evidence>
<dbReference type="EMBL" id="CAJZBQ010000025">
    <property type="protein sequence ID" value="CAG9320571.1"/>
    <property type="molecule type" value="Genomic_DNA"/>
</dbReference>